<dbReference type="Proteomes" id="UP001642484">
    <property type="component" value="Unassembled WGS sequence"/>
</dbReference>
<gene>
    <name evidence="2" type="ORF">CCMP2556_LOCUS49878</name>
</gene>
<feature type="transmembrane region" description="Helical" evidence="1">
    <location>
        <begin position="240"/>
        <end position="260"/>
    </location>
</feature>
<keyword evidence="1" id="KW-0472">Membrane</keyword>
<accession>A0ABP0S381</accession>
<feature type="transmembrane region" description="Helical" evidence="1">
    <location>
        <begin position="612"/>
        <end position="631"/>
    </location>
</feature>
<reference evidence="2 3" key="1">
    <citation type="submission" date="2024-02" db="EMBL/GenBank/DDBJ databases">
        <authorList>
            <person name="Chen Y."/>
            <person name="Shah S."/>
            <person name="Dougan E. K."/>
            <person name="Thang M."/>
            <person name="Chan C."/>
        </authorList>
    </citation>
    <scope>NUCLEOTIDE SEQUENCE [LARGE SCALE GENOMIC DNA]</scope>
</reference>
<keyword evidence="3" id="KW-1185">Reference proteome</keyword>
<organism evidence="2 3">
    <name type="scientific">Durusdinium trenchii</name>
    <dbReference type="NCBI Taxonomy" id="1381693"/>
    <lineage>
        <taxon>Eukaryota</taxon>
        <taxon>Sar</taxon>
        <taxon>Alveolata</taxon>
        <taxon>Dinophyceae</taxon>
        <taxon>Suessiales</taxon>
        <taxon>Symbiodiniaceae</taxon>
        <taxon>Durusdinium</taxon>
    </lineage>
</organism>
<evidence type="ECO:0000256" key="1">
    <source>
        <dbReference type="SAM" id="Phobius"/>
    </source>
</evidence>
<keyword evidence="1" id="KW-1133">Transmembrane helix</keyword>
<proteinExistence type="predicted"/>
<protein>
    <submittedName>
        <fullName evidence="2">Uncharacterized protein</fullName>
    </submittedName>
</protein>
<comment type="caution">
    <text evidence="2">The sequence shown here is derived from an EMBL/GenBank/DDBJ whole genome shotgun (WGS) entry which is preliminary data.</text>
</comment>
<feature type="transmembrane region" description="Helical" evidence="1">
    <location>
        <begin position="192"/>
        <end position="210"/>
    </location>
</feature>
<feature type="transmembrane region" description="Helical" evidence="1">
    <location>
        <begin position="432"/>
        <end position="454"/>
    </location>
</feature>
<evidence type="ECO:0000313" key="3">
    <source>
        <dbReference type="Proteomes" id="UP001642484"/>
    </source>
</evidence>
<dbReference type="EMBL" id="CAXAMN010026916">
    <property type="protein sequence ID" value="CAK9106776.1"/>
    <property type="molecule type" value="Genomic_DNA"/>
</dbReference>
<sequence>MATPVPPRRPASTTWSCQSGARLQLRQYRWRRLGREAMRLEVKENRRKSIARHPDRGITLLELKELIIQHGMDEERWYCSNYGNCDQEPRALSWADKSAASIAECPKCMQMGEVHAWTMYDVVKEAVKERCVTDQISYVEYLQREVRKGKSEKEFKAKTFVSHWWGEEFKDFVAALDRYATDRCIKRQRLRLWAFLHSTASLLLNFALLVKRMASPSLRWGEAFDDLLNVASSRQPWPRVLALIFYNSLVTFVILLLVLLEALWNRHDANNWTFWICAFANNQYELRHALDARESVEESSFAQALKHPATENVVCIIDPKCMIYKRIWCAFELFYVKCVLQKEKPDLPVILINEKGVISEGGLSAHQMPRIRDAIATVKTENAEASKKVDKARIDYFICKEGRYTYSMLDDTLKDLTNVGLDSVSLRRRAMVIFFGLCPITSFFVSDCIFWLVMALRPQNKHWGTWCRKLALDTPTLWFKTGFYFLASIIFLLLIVIMSLSSVEFTVGSPRDGSFEAQDFWRTVSVWRLKAIKEMKIRVTFPAFHTRLQRRVLFKAMYGISMLSGPALTLAFVAMVLLAIQKIRVQDEESEITDFLEFCLAFAWLVRKLWNYVQIVYGMLGLLIGLVYLKIRDKKIGHIRRLLEEILL</sequence>
<name>A0ABP0S381_9DINO</name>
<feature type="transmembrane region" description="Helical" evidence="1">
    <location>
        <begin position="482"/>
        <end position="501"/>
    </location>
</feature>
<keyword evidence="1" id="KW-0812">Transmembrane</keyword>
<evidence type="ECO:0000313" key="2">
    <source>
        <dbReference type="EMBL" id="CAK9106776.1"/>
    </source>
</evidence>
<feature type="transmembrane region" description="Helical" evidence="1">
    <location>
        <begin position="556"/>
        <end position="580"/>
    </location>
</feature>